<dbReference type="SUPFAM" id="SSF48726">
    <property type="entry name" value="Immunoglobulin"/>
    <property type="match status" value="12"/>
</dbReference>
<dbReference type="InterPro" id="IPR003598">
    <property type="entry name" value="Ig_sub2"/>
</dbReference>
<dbReference type="PROSITE" id="PS50835">
    <property type="entry name" value="IG_LIKE"/>
    <property type="match status" value="12"/>
</dbReference>
<dbReference type="InterPro" id="IPR007110">
    <property type="entry name" value="Ig-like_dom"/>
</dbReference>
<dbReference type="PANTHER" id="PTHR12231">
    <property type="entry name" value="CTX-RELATED TYPE I TRANSMEMBRANE PROTEIN"/>
    <property type="match status" value="1"/>
</dbReference>
<organism evidence="10 11">
    <name type="scientific">Triplophysa tibetana</name>
    <dbReference type="NCBI Taxonomy" id="1572043"/>
    <lineage>
        <taxon>Eukaryota</taxon>
        <taxon>Metazoa</taxon>
        <taxon>Chordata</taxon>
        <taxon>Craniata</taxon>
        <taxon>Vertebrata</taxon>
        <taxon>Euteleostomi</taxon>
        <taxon>Actinopterygii</taxon>
        <taxon>Neopterygii</taxon>
        <taxon>Teleostei</taxon>
        <taxon>Ostariophysi</taxon>
        <taxon>Cypriniformes</taxon>
        <taxon>Nemacheilidae</taxon>
        <taxon>Triplophysa</taxon>
    </lineage>
</organism>
<dbReference type="Pfam" id="PF13855">
    <property type="entry name" value="LRR_8"/>
    <property type="match status" value="1"/>
</dbReference>
<dbReference type="PANTHER" id="PTHR12231:SF261">
    <property type="entry name" value="IG-LIKE DOMAIN-CONTAINING PROTEIN"/>
    <property type="match status" value="1"/>
</dbReference>
<dbReference type="SMART" id="SM00369">
    <property type="entry name" value="LRR_TYP"/>
    <property type="match status" value="2"/>
</dbReference>
<dbReference type="EMBL" id="SOYY01000004">
    <property type="protein sequence ID" value="KAA0722242.1"/>
    <property type="molecule type" value="Genomic_DNA"/>
</dbReference>
<evidence type="ECO:0000256" key="1">
    <source>
        <dbReference type="ARBA" id="ARBA00022614"/>
    </source>
</evidence>
<keyword evidence="2 8" id="KW-0732">Signal</keyword>
<dbReference type="InterPro" id="IPR013106">
    <property type="entry name" value="Ig_V-set"/>
</dbReference>
<dbReference type="FunFam" id="2.60.40.10:FF:000537">
    <property type="entry name" value="immunoglobulin superfamily member 10"/>
    <property type="match status" value="1"/>
</dbReference>
<keyword evidence="3" id="KW-0677">Repeat</keyword>
<feature type="domain" description="Ig-like" evidence="9">
    <location>
        <begin position="363"/>
        <end position="468"/>
    </location>
</feature>
<evidence type="ECO:0000313" key="11">
    <source>
        <dbReference type="Proteomes" id="UP000324632"/>
    </source>
</evidence>
<dbReference type="InterPro" id="IPR001611">
    <property type="entry name" value="Leu-rich_rpt"/>
</dbReference>
<dbReference type="InterPro" id="IPR036179">
    <property type="entry name" value="Ig-like_dom_sf"/>
</dbReference>
<keyword evidence="5" id="KW-0325">Glycoprotein</keyword>
<evidence type="ECO:0000256" key="2">
    <source>
        <dbReference type="ARBA" id="ARBA00022729"/>
    </source>
</evidence>
<evidence type="ECO:0000256" key="3">
    <source>
        <dbReference type="ARBA" id="ARBA00022737"/>
    </source>
</evidence>
<comment type="caution">
    <text evidence="10">The sequence shown here is derived from an EMBL/GenBank/DDBJ whole genome shotgun (WGS) entry which is preliminary data.</text>
</comment>
<evidence type="ECO:0000256" key="6">
    <source>
        <dbReference type="ARBA" id="ARBA00023319"/>
    </source>
</evidence>
<dbReference type="InterPro" id="IPR013783">
    <property type="entry name" value="Ig-like_fold"/>
</dbReference>
<evidence type="ECO:0000256" key="4">
    <source>
        <dbReference type="ARBA" id="ARBA00023157"/>
    </source>
</evidence>
<dbReference type="Gene3D" id="3.80.10.10">
    <property type="entry name" value="Ribonuclease Inhibitor"/>
    <property type="match status" value="2"/>
</dbReference>
<evidence type="ECO:0000313" key="10">
    <source>
        <dbReference type="EMBL" id="KAA0722242.1"/>
    </source>
</evidence>
<dbReference type="SUPFAM" id="SSF52058">
    <property type="entry name" value="L domain-like"/>
    <property type="match status" value="1"/>
</dbReference>
<feature type="region of interest" description="Disordered" evidence="7">
    <location>
        <begin position="914"/>
        <end position="983"/>
    </location>
</feature>
<feature type="domain" description="Ig-like" evidence="9">
    <location>
        <begin position="1992"/>
        <end position="2080"/>
    </location>
</feature>
<name>A0A5A9PKW1_9TELE</name>
<feature type="domain" description="Ig-like" evidence="9">
    <location>
        <begin position="2087"/>
        <end position="2172"/>
    </location>
</feature>
<dbReference type="FunFam" id="2.60.40.10:FF:001306">
    <property type="entry name" value="Matrix remodeling associated 5"/>
    <property type="match status" value="1"/>
</dbReference>
<reference evidence="10 11" key="1">
    <citation type="journal article" date="2019" name="Mol. Ecol. Resour.">
        <title>Chromosome-level genome assembly of Triplophysa tibetana, a fish adapted to the harsh high-altitude environment of the Tibetan Plateau.</title>
        <authorList>
            <person name="Yang X."/>
            <person name="Liu H."/>
            <person name="Ma Z."/>
            <person name="Zou Y."/>
            <person name="Zou M."/>
            <person name="Mao Y."/>
            <person name="Li X."/>
            <person name="Wang H."/>
            <person name="Chen T."/>
            <person name="Wang W."/>
            <person name="Yang R."/>
        </authorList>
    </citation>
    <scope>NUCLEOTIDE SEQUENCE [LARGE SCALE GENOMIC DNA]</scope>
    <source>
        <strain evidence="10">TTIB1903HZAU</strain>
        <tissue evidence="10">Muscle</tissue>
    </source>
</reference>
<feature type="compositionally biased region" description="Low complexity" evidence="7">
    <location>
        <begin position="950"/>
        <end position="970"/>
    </location>
</feature>
<feature type="compositionally biased region" description="Basic residues" evidence="7">
    <location>
        <begin position="971"/>
        <end position="983"/>
    </location>
</feature>
<dbReference type="InterPro" id="IPR003599">
    <property type="entry name" value="Ig_sub"/>
</dbReference>
<dbReference type="Pfam" id="PF13927">
    <property type="entry name" value="Ig_3"/>
    <property type="match status" value="6"/>
</dbReference>
<sequence>MLVIGALHVVVRCCPRACTCQQPTEVHCTFRSLLTVPAGVPKQVERMNLGFNTISLTSLRILQLEGNQLQQLHSATFCTFSILGHFPVSSLKQLHLSDNLLTTLSQRMFAGMPYLENLFLHGNPWTCDCRMKWFKEWNTNSPGVLKCKKDRAYPEGQLCPMCSSQKLLKKKLLQELENPSCNSPIASTPNLKAISTEETESDLLTTDEFLQPLGNISLGLSDEHGHQVDLYCLVTEPKELTSISWHSVNPHRISANVTLTLDLKCPIERSSYEKLWRLIAYYSDVPAHLQREIMLNKDPYISYRYRQDVERDALYYTGVKANIAAEPQWIMQSSIDLQLNRLQSTSKIVRLILSTHITQIVEPDYIRQQKREWVFIESKNDTRTMQVAMMGSPVEMSCSIHSSGNQTVKWMLPDGSTLKTPYSSSDNRLSASSFGLLEIKSVDHSDSGVYYCIAHVSDDLSVLPLRLTVEESSSPPPGVEGVTETFTGFAGGTVSLPCVATGSPDADIHWIRPDGSIVNKWQNNSRTLVALNGTLIIRHSQLSDSGYYKCVAGNQHGMDTLVTKMIITKPPGMIPLRKYFRGPQPAEGVSTKIKVLMSNDVESSGDNEPEELLEKTLPRRVELPNRRKVPNMGGHPSRKSWRRPAIPRRRVGTTGVDRVNIVESKRRNSVSNNQIDPKRWASILAKVRNGGTSPEITTVKTVQTSTNRIQEPVTAYTKQPGITNKITGSSAESATTRVPEEMLYTITTAWIPIQTTEFNLDIKALDSEDQRNVIYQIAAPESDSNSNLFTARTYKAHSTVSPHMSYYTIRDSEVTDRVQTSAAWNTKSHGNNLQKNLSHSMGSGSVNEATLNYNDEYTVSKSHEDVVEVYQGRTDHSLPLTTAKTHTEQRAGTHGDAKLFNVILTTVRQGTQTLQKHTTHKKPSVSEFPLLTTLTPTTKPASGDNKATFSNSLSASRASRARNSTSSRRMTGGRRKKPNRIRTKTNSFKSSVYVTNATPQPTSASIAEVTKGFSVVTKTTASSETKIETSPWAKNAKAKMNTTVPLNDSQVQSPGKMTHEEDTDPLYSGRNHQTHQFLPHERASVTKERHLDDAMPAQKLNTITPVPVFPSTSISSGSEEIKTTMHVEENSTLPSLKLGIHEWFTSTHTPAAKTSAETFKMLYSDKATSTSRIVDPDNVNNILNSDERLVTPGQETIPKVELSETYSRTTPPVTQFRHQLSYVSDETTSQGLVKVNIHKNTTTKAHTIPLQSSTISPSQQRIPGRSGGTFFTIYHTTSRRVEQRPTAVPEGRGRPHITSTDIRFVKAQPKTVAYLPCVAVGKPSPFLSWTKVSTGVSIAQNTRVQRFQVHSNGTLVIHNVLPLDQGHYLCSVQNQYGEDKIVVNLIVEAEHPKVLHPRFREATAYLGETVEMMCQSQGNPKPRITWVQPDRAVVHSGVSTNGMLGQRVSVSPNGTLYIKSAIHTDRGIYKCISSNALGADTISVRLTVVALPPIIKQPSQENVSLSEGSTAFLNCTAMGAPHPSIAWITPDGMQLHPLQFINSRNLFVFPNGTLFVRSLVLTDTGRYECYVTNAVGTAQRTIILTVRKSMKSSRARITFSSSQKTDVVYGDRLHLGCIASGNPEPRIIWRTPLKKLVDAHYSYDPRIKVSSNGTLTVVSVTEKDAGEYLCVARNKIGDDFVPFKVSVLTKPAKIEQKTEADKKVMYGGHLKVDCVASGLPDPKIKWALPDGTMINSVVKSDRNVGSRSRRYVVFDNGTLFFNEVGIHEEGDYTCYAENQVGKDEMKVHVKVVSAVPVIENKTHDVVRVLYGESVSLNCSAKGDPKPLILWFSPTNRAVPSASDKYKIHNNGTLVIQKVQRFDGGNYVCLARNSAGQDRKVTRVEILVSPPAVNGLRGTANSLRVSAVRDQHKLIDCETTGTPIPHVMWVLPENIVLPTPYYGSRMTVHRNGTLDIRSVRMSDSGKLACIARNEGGETRLVVHLDVTDTLEKPKLRSPKMESLSLTVGRTINLNCSVEGSPAPQVTWILPNGSLLLSGAKFNKFLHNSDGTLIISNPTLSEAGTYRCLGRNEGGLVERTVALMPGHKPEINNRYDSPISVINGENVQLHCLSNTNSVYLTWTLPSGMVLNRPQKAGRYAILPNGTLSIQQASVHDRGSYTCRTSNEYGSSLLTVPVIIIAYAPHITSGPSPSTYARRGVAVQFNCVATGIPKAEVAWETPERTRLVVGSQPRLFGNKYLHPQGSLIIQNPTAKDAGLYRCTARNVIGIDSKACNGIYVM</sequence>
<dbReference type="InterPro" id="IPR003591">
    <property type="entry name" value="Leu-rich_rpt_typical-subtyp"/>
</dbReference>
<feature type="domain" description="Ig-like" evidence="9">
    <location>
        <begin position="1595"/>
        <end position="1686"/>
    </location>
</feature>
<keyword evidence="1" id="KW-0433">Leucine-rich repeat</keyword>
<dbReference type="InterPro" id="IPR032675">
    <property type="entry name" value="LRR_dom_sf"/>
</dbReference>
<dbReference type="InterPro" id="IPR051170">
    <property type="entry name" value="Neural/epithelial_adhesion"/>
</dbReference>
<dbReference type="FunFam" id="2.60.40.10:FF:000621">
    <property type="entry name" value="Immunoglobulin superfamily member 10"/>
    <property type="match status" value="1"/>
</dbReference>
<evidence type="ECO:0000256" key="5">
    <source>
        <dbReference type="ARBA" id="ARBA00023180"/>
    </source>
</evidence>
<feature type="signal peptide" evidence="8">
    <location>
        <begin position="1"/>
        <end position="20"/>
    </location>
</feature>
<protein>
    <submittedName>
        <fullName evidence="10">Matrix-remodeling-associated protein 5</fullName>
    </submittedName>
</protein>
<dbReference type="Proteomes" id="UP000324632">
    <property type="component" value="Chromosome 4"/>
</dbReference>
<evidence type="ECO:0000256" key="7">
    <source>
        <dbReference type="SAM" id="MobiDB-lite"/>
    </source>
</evidence>
<dbReference type="InterPro" id="IPR013098">
    <property type="entry name" value="Ig_I-set"/>
</dbReference>
<feature type="domain" description="Ig-like" evidence="9">
    <location>
        <begin position="1492"/>
        <end position="1585"/>
    </location>
</feature>
<dbReference type="GO" id="GO:0043005">
    <property type="term" value="C:neuron projection"/>
    <property type="evidence" value="ECO:0007669"/>
    <property type="project" value="TreeGrafter"/>
</dbReference>
<accession>A0A5A9PKW1</accession>
<evidence type="ECO:0000256" key="8">
    <source>
        <dbReference type="SAM" id="SignalP"/>
    </source>
</evidence>
<feature type="domain" description="Ig-like" evidence="9">
    <location>
        <begin position="1295"/>
        <end position="1388"/>
    </location>
</feature>
<feature type="domain" description="Ig-like" evidence="9">
    <location>
        <begin position="477"/>
        <end position="568"/>
    </location>
</feature>
<dbReference type="SMART" id="SM00406">
    <property type="entry name" value="IGv"/>
    <property type="match status" value="5"/>
</dbReference>
<feature type="chain" id="PRO_5023022401" evidence="8">
    <location>
        <begin position="21"/>
        <end position="2278"/>
    </location>
</feature>
<dbReference type="FunFam" id="2.60.40.10:FF:001377">
    <property type="entry name" value="Matrix remodeling associated 5"/>
    <property type="match status" value="1"/>
</dbReference>
<feature type="domain" description="Ig-like" evidence="9">
    <location>
        <begin position="2182"/>
        <end position="2263"/>
    </location>
</feature>
<gene>
    <name evidence="10" type="ORF">E1301_Tti014492</name>
</gene>
<feature type="compositionally biased region" description="Low complexity" evidence="7">
    <location>
        <begin position="929"/>
        <end position="940"/>
    </location>
</feature>
<dbReference type="Pfam" id="PF07679">
    <property type="entry name" value="I-set"/>
    <property type="match status" value="6"/>
</dbReference>
<dbReference type="PRINTS" id="PR01832">
    <property type="entry name" value="VEGFRECEPTOR"/>
</dbReference>
<dbReference type="Gene3D" id="2.60.40.10">
    <property type="entry name" value="Immunoglobulins"/>
    <property type="match status" value="12"/>
</dbReference>
<evidence type="ECO:0000259" key="9">
    <source>
        <dbReference type="PROSITE" id="PS50835"/>
    </source>
</evidence>
<dbReference type="CDD" id="cd00096">
    <property type="entry name" value="Ig"/>
    <property type="match status" value="3"/>
</dbReference>
<keyword evidence="6" id="KW-0393">Immunoglobulin domain</keyword>
<keyword evidence="11" id="KW-1185">Reference proteome</keyword>
<feature type="domain" description="Ig-like" evidence="9">
    <location>
        <begin position="1691"/>
        <end position="1793"/>
    </location>
</feature>
<dbReference type="InterPro" id="IPR000483">
    <property type="entry name" value="Cys-rich_flank_reg_C"/>
</dbReference>
<dbReference type="SMART" id="SM00409">
    <property type="entry name" value="IG"/>
    <property type="match status" value="12"/>
</dbReference>
<feature type="domain" description="Ig-like" evidence="9">
    <location>
        <begin position="1392"/>
        <end position="1487"/>
    </location>
</feature>
<proteinExistence type="predicted"/>
<dbReference type="SMART" id="SM00082">
    <property type="entry name" value="LRRCT"/>
    <property type="match status" value="1"/>
</dbReference>
<feature type="domain" description="Ig-like" evidence="9">
    <location>
        <begin position="1890"/>
        <end position="1986"/>
    </location>
</feature>
<feature type="domain" description="Ig-like" evidence="9">
    <location>
        <begin position="1796"/>
        <end position="1881"/>
    </location>
</feature>
<keyword evidence="4" id="KW-1015">Disulfide bond</keyword>
<dbReference type="SMART" id="SM00408">
    <property type="entry name" value="IGc2"/>
    <property type="match status" value="12"/>
</dbReference>